<feature type="binding site" evidence="2">
    <location>
        <position position="80"/>
    </location>
    <ligand>
        <name>substrate</name>
    </ligand>
</feature>
<feature type="domain" description="PglD N-terminal" evidence="3">
    <location>
        <begin position="5"/>
        <end position="90"/>
    </location>
</feature>
<gene>
    <name evidence="4" type="ORF">GA0070214_105162</name>
</gene>
<dbReference type="EMBL" id="FMCS01000005">
    <property type="protein sequence ID" value="SCF03968.1"/>
    <property type="molecule type" value="Genomic_DNA"/>
</dbReference>
<dbReference type="PANTHER" id="PTHR43300:SF7">
    <property type="entry name" value="UDP-N-ACETYLBACILLOSAMINE N-ACETYLTRANSFERASE"/>
    <property type="match status" value="1"/>
</dbReference>
<dbReference type="PANTHER" id="PTHR43300">
    <property type="entry name" value="ACETYLTRANSFERASE"/>
    <property type="match status" value="1"/>
</dbReference>
<evidence type="ECO:0000259" key="3">
    <source>
        <dbReference type="Pfam" id="PF17836"/>
    </source>
</evidence>
<dbReference type="SUPFAM" id="SSF51161">
    <property type="entry name" value="Trimeric LpxA-like enzymes"/>
    <property type="match status" value="1"/>
</dbReference>
<accession>A0A1C4X688</accession>
<evidence type="ECO:0000313" key="4">
    <source>
        <dbReference type="EMBL" id="SCF03968.1"/>
    </source>
</evidence>
<proteinExistence type="predicted"/>
<keyword evidence="5" id="KW-1185">Reference proteome</keyword>
<protein>
    <recommendedName>
        <fullName evidence="3">PglD N-terminal domain-containing protein</fullName>
    </recommendedName>
</protein>
<dbReference type="Gene3D" id="2.160.10.10">
    <property type="entry name" value="Hexapeptide repeat proteins"/>
    <property type="match status" value="1"/>
</dbReference>
<dbReference type="Gene3D" id="3.40.50.20">
    <property type="match status" value="1"/>
</dbReference>
<feature type="site" description="Increases basicity of active site His" evidence="1">
    <location>
        <position position="148"/>
    </location>
</feature>
<reference evidence="5" key="1">
    <citation type="submission" date="2016-06" db="EMBL/GenBank/DDBJ databases">
        <authorList>
            <person name="Varghese N."/>
            <person name="Submissions Spin"/>
        </authorList>
    </citation>
    <scope>NUCLEOTIDE SEQUENCE [LARGE SCALE GENOMIC DNA]</scope>
    <source>
        <strain evidence="5">DSM 45246</strain>
    </source>
</reference>
<evidence type="ECO:0000256" key="2">
    <source>
        <dbReference type="PIRSR" id="PIRSR620019-2"/>
    </source>
</evidence>
<feature type="binding site" evidence="2">
    <location>
        <begin position="11"/>
        <end position="13"/>
    </location>
    <ligand>
        <name>substrate</name>
    </ligand>
</feature>
<dbReference type="InterPro" id="IPR011004">
    <property type="entry name" value="Trimer_LpxA-like_sf"/>
</dbReference>
<dbReference type="RefSeq" id="WP_091263401.1">
    <property type="nucleotide sequence ID" value="NZ_FMCS01000005.1"/>
</dbReference>
<feature type="active site" description="Proton acceptor" evidence="1">
    <location>
        <position position="147"/>
    </location>
</feature>
<dbReference type="Pfam" id="PF17836">
    <property type="entry name" value="PglD_N"/>
    <property type="match status" value="1"/>
</dbReference>
<dbReference type="CDD" id="cd03360">
    <property type="entry name" value="LbH_AT_putative"/>
    <property type="match status" value="1"/>
</dbReference>
<evidence type="ECO:0000313" key="5">
    <source>
        <dbReference type="Proteomes" id="UP000199629"/>
    </source>
</evidence>
<dbReference type="Proteomes" id="UP000199629">
    <property type="component" value="Unassembled WGS sequence"/>
</dbReference>
<dbReference type="AlphaFoldDB" id="A0A1C4X688"/>
<dbReference type="InterPro" id="IPR041561">
    <property type="entry name" value="PglD_N"/>
</dbReference>
<dbReference type="NCBIfam" id="TIGR03570">
    <property type="entry name" value="NeuD_NnaD"/>
    <property type="match status" value="1"/>
</dbReference>
<name>A0A1C4X688_9ACTN</name>
<sequence length="215" mass="22456">MSTDVVIVGCSGHGREVYSIVQAVNETGARQEAVRVLGFVDDAPSERNLKLVQRLDVAYLGRVDWLRTAPAGTHVLLGLGHPGVRQRLGRRIDGYGLPAFSVVHPDATVGRDLVHGEGLVVFPGARVTTNVTLGRHVHLNQNATVGHDSVLEDYVSVNPSAAVSGDCHLAEAVLIGTCAAVLQGRRVGPGATVGASACVVRDVPDGTVVKGVPAR</sequence>
<organism evidence="4 5">
    <name type="scientific">Micromonospora chaiyaphumensis</name>
    <dbReference type="NCBI Taxonomy" id="307119"/>
    <lineage>
        <taxon>Bacteria</taxon>
        <taxon>Bacillati</taxon>
        <taxon>Actinomycetota</taxon>
        <taxon>Actinomycetes</taxon>
        <taxon>Micromonosporales</taxon>
        <taxon>Micromonosporaceae</taxon>
        <taxon>Micromonospora</taxon>
    </lineage>
</organism>
<dbReference type="InterPro" id="IPR020019">
    <property type="entry name" value="AcTrfase_PglD-like"/>
</dbReference>
<evidence type="ECO:0000256" key="1">
    <source>
        <dbReference type="PIRSR" id="PIRSR620019-1"/>
    </source>
</evidence>
<dbReference type="InterPro" id="IPR050179">
    <property type="entry name" value="Trans_hexapeptide_repeat"/>
</dbReference>